<keyword evidence="4 6" id="KW-0862">Zinc</keyword>
<keyword evidence="5 6" id="KW-0482">Metalloprotease</keyword>
<protein>
    <submittedName>
        <fullName evidence="8">M48 family metalloprotease</fullName>
    </submittedName>
</protein>
<name>A0ABR7QZD0_9GAMM</name>
<evidence type="ECO:0000256" key="6">
    <source>
        <dbReference type="RuleBase" id="RU003983"/>
    </source>
</evidence>
<proteinExistence type="inferred from homology"/>
<dbReference type="Proteomes" id="UP000651208">
    <property type="component" value="Unassembled WGS sequence"/>
</dbReference>
<dbReference type="PANTHER" id="PTHR22726">
    <property type="entry name" value="METALLOENDOPEPTIDASE OMA1"/>
    <property type="match status" value="1"/>
</dbReference>
<evidence type="ECO:0000256" key="4">
    <source>
        <dbReference type="ARBA" id="ARBA00022833"/>
    </source>
</evidence>
<keyword evidence="1 6" id="KW-0645">Protease</keyword>
<evidence type="ECO:0000256" key="3">
    <source>
        <dbReference type="ARBA" id="ARBA00022801"/>
    </source>
</evidence>
<dbReference type="EMBL" id="JABURY010000018">
    <property type="protein sequence ID" value="MBC9131495.1"/>
    <property type="molecule type" value="Genomic_DNA"/>
</dbReference>
<dbReference type="InterPro" id="IPR001915">
    <property type="entry name" value="Peptidase_M48"/>
</dbReference>
<keyword evidence="2" id="KW-0479">Metal-binding</keyword>
<dbReference type="InterPro" id="IPR051156">
    <property type="entry name" value="Mito/Outer_Membr_Metalloprot"/>
</dbReference>
<reference evidence="8 9" key="1">
    <citation type="submission" date="2020-06" db="EMBL/GenBank/DDBJ databases">
        <title>Frischella cerana isolated from Apis cerana gut homogenate.</title>
        <authorList>
            <person name="Wolter L.A."/>
            <person name="Suenami S."/>
            <person name="Miyazaki R."/>
        </authorList>
    </citation>
    <scope>NUCLEOTIDE SEQUENCE [LARGE SCALE GENOMIC DNA]</scope>
    <source>
        <strain evidence="8 9">Ac13</strain>
    </source>
</reference>
<evidence type="ECO:0000256" key="5">
    <source>
        <dbReference type="ARBA" id="ARBA00023049"/>
    </source>
</evidence>
<comment type="caution">
    <text evidence="8">The sequence shown here is derived from an EMBL/GenBank/DDBJ whole genome shotgun (WGS) entry which is preliminary data.</text>
</comment>
<keyword evidence="9" id="KW-1185">Reference proteome</keyword>
<organism evidence="8 9">
    <name type="scientific">Frischella japonica</name>
    <dbReference type="NCBI Taxonomy" id="2741544"/>
    <lineage>
        <taxon>Bacteria</taxon>
        <taxon>Pseudomonadati</taxon>
        <taxon>Pseudomonadota</taxon>
        <taxon>Gammaproteobacteria</taxon>
        <taxon>Orbales</taxon>
        <taxon>Orbaceae</taxon>
        <taxon>Frischella</taxon>
    </lineage>
</organism>
<evidence type="ECO:0000256" key="1">
    <source>
        <dbReference type="ARBA" id="ARBA00022670"/>
    </source>
</evidence>
<evidence type="ECO:0000259" key="7">
    <source>
        <dbReference type="Pfam" id="PF01435"/>
    </source>
</evidence>
<comment type="cofactor">
    <cofactor evidence="6">
        <name>Zn(2+)</name>
        <dbReference type="ChEBI" id="CHEBI:29105"/>
    </cofactor>
    <text evidence="6">Binds 1 zinc ion per subunit.</text>
</comment>
<dbReference type="Pfam" id="PF01435">
    <property type="entry name" value="Peptidase_M48"/>
    <property type="match status" value="1"/>
</dbReference>
<dbReference type="RefSeq" id="WP_187755935.1">
    <property type="nucleotide sequence ID" value="NZ_JABURY010000018.1"/>
</dbReference>
<dbReference type="Gene3D" id="3.30.2010.10">
    <property type="entry name" value="Metalloproteases ('zincins'), catalytic domain"/>
    <property type="match status" value="1"/>
</dbReference>
<comment type="similarity">
    <text evidence="6">Belongs to the peptidase M48 family.</text>
</comment>
<evidence type="ECO:0000256" key="2">
    <source>
        <dbReference type="ARBA" id="ARBA00022723"/>
    </source>
</evidence>
<gene>
    <name evidence="8" type="ORF">FcAc13_09275</name>
</gene>
<feature type="domain" description="Peptidase M48" evidence="7">
    <location>
        <begin position="73"/>
        <end position="212"/>
    </location>
</feature>
<sequence>MKGLSFSVVLACCTMILASCQADKKVIMNQQQLAQLTEQQIIQFNQQSCARQDRYEVLTSPSHALQLQLNQITQLLPKSINGKVLNYRVYLNTQPAAWASLNGCIRVTSGLLKTLNNNEVQAVIAHEIGHIALNHSINAFHAAKSAEIMSNGEIILLTPQSLSQRQELEADEFAIRLLKQSHIDPNGLITMMDKLNHHQKQTSYSHPDAIARKNILIEKIHSPSTD</sequence>
<dbReference type="PROSITE" id="PS51257">
    <property type="entry name" value="PROKAR_LIPOPROTEIN"/>
    <property type="match status" value="1"/>
</dbReference>
<evidence type="ECO:0000313" key="9">
    <source>
        <dbReference type="Proteomes" id="UP000651208"/>
    </source>
</evidence>
<dbReference type="GO" id="GO:0008237">
    <property type="term" value="F:metallopeptidase activity"/>
    <property type="evidence" value="ECO:0007669"/>
    <property type="project" value="UniProtKB-KW"/>
</dbReference>
<dbReference type="PANTHER" id="PTHR22726:SF8">
    <property type="entry name" value="METALLOPROTEASE YCAL"/>
    <property type="match status" value="1"/>
</dbReference>
<keyword evidence="3 6" id="KW-0378">Hydrolase</keyword>
<evidence type="ECO:0000313" key="8">
    <source>
        <dbReference type="EMBL" id="MBC9131495.1"/>
    </source>
</evidence>
<accession>A0ABR7QZD0</accession>